<evidence type="ECO:0000313" key="2">
    <source>
        <dbReference type="EnsemblPlants" id="Pp3c4_21910V3.2"/>
    </source>
</evidence>
<dbReference type="PANTHER" id="PTHR34371:SF6">
    <property type="entry name" value="MEMBRANE-ASSOCIATED KINASE REGULATOR 6"/>
    <property type="match status" value="1"/>
</dbReference>
<name>A0A7I4DXW9_PHYPA</name>
<dbReference type="PANTHER" id="PTHR34371">
    <property type="entry name" value="OS01G0551000 PROTEIN"/>
    <property type="match status" value="1"/>
</dbReference>
<dbReference type="EnsemblPlants" id="Pp3c4_21910V3.2">
    <property type="protein sequence ID" value="Pp3c4_21910V3.2"/>
    <property type="gene ID" value="Pp3c4_21910"/>
</dbReference>
<feature type="compositionally biased region" description="Low complexity" evidence="1">
    <location>
        <begin position="161"/>
        <end position="171"/>
    </location>
</feature>
<accession>A0A7I4DXW9</accession>
<dbReference type="Proteomes" id="UP000006727">
    <property type="component" value="Chromosome 4"/>
</dbReference>
<feature type="region of interest" description="Disordered" evidence="1">
    <location>
        <begin position="320"/>
        <end position="350"/>
    </location>
</feature>
<keyword evidence="3" id="KW-1185">Reference proteome</keyword>
<feature type="compositionally biased region" description="Basic and acidic residues" evidence="1">
    <location>
        <begin position="179"/>
        <end position="189"/>
    </location>
</feature>
<dbReference type="InParanoid" id="A0A7I4DXW9"/>
<evidence type="ECO:0000256" key="1">
    <source>
        <dbReference type="SAM" id="MobiDB-lite"/>
    </source>
</evidence>
<proteinExistence type="predicted"/>
<reference evidence="2 3" key="2">
    <citation type="journal article" date="2018" name="Plant J.">
        <title>The Physcomitrella patens chromosome-scale assembly reveals moss genome structure and evolution.</title>
        <authorList>
            <person name="Lang D."/>
            <person name="Ullrich K.K."/>
            <person name="Murat F."/>
            <person name="Fuchs J."/>
            <person name="Jenkins J."/>
            <person name="Haas F.B."/>
            <person name="Piednoel M."/>
            <person name="Gundlach H."/>
            <person name="Van Bel M."/>
            <person name="Meyberg R."/>
            <person name="Vives C."/>
            <person name="Morata J."/>
            <person name="Symeonidi A."/>
            <person name="Hiss M."/>
            <person name="Muchero W."/>
            <person name="Kamisugi Y."/>
            <person name="Saleh O."/>
            <person name="Blanc G."/>
            <person name="Decker E.L."/>
            <person name="van Gessel N."/>
            <person name="Grimwood J."/>
            <person name="Hayes R.D."/>
            <person name="Graham S.W."/>
            <person name="Gunter L.E."/>
            <person name="McDaniel S.F."/>
            <person name="Hoernstein S.N.W."/>
            <person name="Larsson A."/>
            <person name="Li F.W."/>
            <person name="Perroud P.F."/>
            <person name="Phillips J."/>
            <person name="Ranjan P."/>
            <person name="Rokshar D.S."/>
            <person name="Rothfels C.J."/>
            <person name="Schneider L."/>
            <person name="Shu S."/>
            <person name="Stevenson D.W."/>
            <person name="Thummler F."/>
            <person name="Tillich M."/>
            <person name="Villarreal Aguilar J.C."/>
            <person name="Widiez T."/>
            <person name="Wong G.K."/>
            <person name="Wymore A."/>
            <person name="Zhang Y."/>
            <person name="Zimmer A.D."/>
            <person name="Quatrano R.S."/>
            <person name="Mayer K.F.X."/>
            <person name="Goodstein D."/>
            <person name="Casacuberta J.M."/>
            <person name="Vandepoele K."/>
            <person name="Reski R."/>
            <person name="Cuming A.C."/>
            <person name="Tuskan G.A."/>
            <person name="Maumus F."/>
            <person name="Salse J."/>
            <person name="Schmutz J."/>
            <person name="Rensing S.A."/>
        </authorList>
    </citation>
    <scope>NUCLEOTIDE SEQUENCE [LARGE SCALE GENOMIC DNA]</scope>
    <source>
        <strain evidence="2 3">cv. Gransden 2004</strain>
    </source>
</reference>
<dbReference type="Gramene" id="Pp3c4_21910V3.2">
    <property type="protein sequence ID" value="Pp3c4_21910V3.2"/>
    <property type="gene ID" value="Pp3c4_21910"/>
</dbReference>
<protein>
    <submittedName>
        <fullName evidence="2">Uncharacterized protein</fullName>
    </submittedName>
</protein>
<reference evidence="2" key="3">
    <citation type="submission" date="2020-12" db="UniProtKB">
        <authorList>
            <consortium name="EnsemblPlants"/>
        </authorList>
    </citation>
    <scope>IDENTIFICATION</scope>
</reference>
<dbReference type="KEGG" id="ppp:112281525"/>
<dbReference type="AlphaFoldDB" id="A0A7I4DXW9"/>
<dbReference type="OrthoDB" id="691043at2759"/>
<reference evidence="2 3" key="1">
    <citation type="journal article" date="2008" name="Science">
        <title>The Physcomitrella genome reveals evolutionary insights into the conquest of land by plants.</title>
        <authorList>
            <person name="Rensing S."/>
            <person name="Lang D."/>
            <person name="Zimmer A."/>
            <person name="Terry A."/>
            <person name="Salamov A."/>
            <person name="Shapiro H."/>
            <person name="Nishiyama T."/>
            <person name="Perroud P.-F."/>
            <person name="Lindquist E."/>
            <person name="Kamisugi Y."/>
            <person name="Tanahashi T."/>
            <person name="Sakakibara K."/>
            <person name="Fujita T."/>
            <person name="Oishi K."/>
            <person name="Shin-I T."/>
            <person name="Kuroki Y."/>
            <person name="Toyoda A."/>
            <person name="Suzuki Y."/>
            <person name="Hashimoto A."/>
            <person name="Yamaguchi K."/>
            <person name="Sugano A."/>
            <person name="Kohara Y."/>
            <person name="Fujiyama A."/>
            <person name="Anterola A."/>
            <person name="Aoki S."/>
            <person name="Ashton N."/>
            <person name="Barbazuk W.B."/>
            <person name="Barker E."/>
            <person name="Bennetzen J."/>
            <person name="Bezanilla M."/>
            <person name="Blankenship R."/>
            <person name="Cho S.H."/>
            <person name="Dutcher S."/>
            <person name="Estelle M."/>
            <person name="Fawcett J.A."/>
            <person name="Gundlach H."/>
            <person name="Hanada K."/>
            <person name="Heyl A."/>
            <person name="Hicks K.A."/>
            <person name="Hugh J."/>
            <person name="Lohr M."/>
            <person name="Mayer K."/>
            <person name="Melkozernov A."/>
            <person name="Murata T."/>
            <person name="Nelson D."/>
            <person name="Pils B."/>
            <person name="Prigge M."/>
            <person name="Reiss B."/>
            <person name="Renner T."/>
            <person name="Rombauts S."/>
            <person name="Rushton P."/>
            <person name="Sanderfoot A."/>
            <person name="Schween G."/>
            <person name="Shiu S.-H."/>
            <person name="Stueber K."/>
            <person name="Theodoulou F.L."/>
            <person name="Tu H."/>
            <person name="Van de Peer Y."/>
            <person name="Verrier P.J."/>
            <person name="Waters E."/>
            <person name="Wood A."/>
            <person name="Yang L."/>
            <person name="Cove D."/>
            <person name="Cuming A."/>
            <person name="Hasebe M."/>
            <person name="Lucas S."/>
            <person name="Mishler D.B."/>
            <person name="Reski R."/>
            <person name="Grigoriev I."/>
            <person name="Quatrano R.S."/>
            <person name="Boore J.L."/>
        </authorList>
    </citation>
    <scope>NUCLEOTIDE SEQUENCE [LARGE SCALE GENOMIC DNA]</scope>
    <source>
        <strain evidence="2 3">cv. Gransden 2004</strain>
    </source>
</reference>
<feature type="compositionally biased region" description="Low complexity" evidence="1">
    <location>
        <begin position="320"/>
        <end position="335"/>
    </location>
</feature>
<sequence>MEWRNVCSVSLFRECASGVRRDGGASWAPLSYFCLICKRVLDPSCVILATPNPRKMERVAVLRLDISQLLPRRKNADHRYEEDDTQIAVPSTLSDFSSSPRKAFSKEAFKESPLGEVRAAVPFVWESIPGTPKRDLDTGSVDAGGLSDGNEETRNRDLNLSSSSGGPESPSWNFSNDEFECRSTTDRVAEPSMSTTEEKFINGRSKPLALPPRLQAVKQLRNSDFSRADDSFSGSFKGCHSPQSPPLPRALKAEPKLILCGFPIPVEGGQGDVIILGMQERKQRLRSFSPLRLINRESSEESHHSSETYFCSDSVSSASSSSSSSSSSSGSGSHADSYRNPWDSPEEKKHTATTLRDFMLPCGELEDSKTSGINPIVQAKVKPRIVESRRELLKKNQESAFTGEAKIDGLSGTRAPQSQHSRSITTSRLTVSPSIGIHGKSSRKEHMGRALFANRFGMVCNCLGMTPDSP</sequence>
<dbReference type="RefSeq" id="XP_024373914.1">
    <property type="nucleotide sequence ID" value="XM_024518146.2"/>
</dbReference>
<feature type="region of interest" description="Disordered" evidence="1">
    <location>
        <begin position="132"/>
        <end position="207"/>
    </location>
</feature>
<dbReference type="GeneID" id="112281525"/>
<dbReference type="RefSeq" id="XP_073389782.1">
    <property type="nucleotide sequence ID" value="XM_073533681.1"/>
</dbReference>
<evidence type="ECO:0000313" key="3">
    <source>
        <dbReference type="Proteomes" id="UP000006727"/>
    </source>
</evidence>
<organism evidence="2 3">
    <name type="scientific">Physcomitrium patens</name>
    <name type="common">Spreading-leaved earth moss</name>
    <name type="synonym">Physcomitrella patens</name>
    <dbReference type="NCBI Taxonomy" id="3218"/>
    <lineage>
        <taxon>Eukaryota</taxon>
        <taxon>Viridiplantae</taxon>
        <taxon>Streptophyta</taxon>
        <taxon>Embryophyta</taxon>
        <taxon>Bryophyta</taxon>
        <taxon>Bryophytina</taxon>
        <taxon>Bryopsida</taxon>
        <taxon>Funariidae</taxon>
        <taxon>Funariales</taxon>
        <taxon>Funariaceae</taxon>
        <taxon>Physcomitrium</taxon>
    </lineage>
</organism>
<gene>
    <name evidence="2" type="primary">LOC112281525</name>
</gene>
<dbReference type="EMBL" id="ABEU02000004">
    <property type="status" value="NOT_ANNOTATED_CDS"/>
    <property type="molecule type" value="Genomic_DNA"/>
</dbReference>
<feature type="region of interest" description="Disordered" evidence="1">
    <location>
        <begin position="226"/>
        <end position="248"/>
    </location>
</feature>